<proteinExistence type="predicted"/>
<feature type="region of interest" description="Disordered" evidence="2">
    <location>
        <begin position="286"/>
        <end position="368"/>
    </location>
</feature>
<sequence length="651" mass="69812">MGRCSALQRSLLHVIFLLGSKSESKLFRPRRPRSSSDALSASFNGELLGTINRCNSYDNLPHDNESDGDEGLIHVPALISPRSAEDVDLSPPDIGVASLDFDPMSFQCSPPKAESECLDSSISLLESMGFNKDKPRVAKKDLESGSQSQTPGSATSSEPVSPFQEKMSPFFTLDLSPTEEKASKTLSFSEKVAHAFSPKTGRKPIKFPLVTISEPVSLTLPRQVCEGMPSAAGSAASPNWSKSVNEATNRSPTQRMSLPLKASEMAAGEGYHQEAQTQVTAAKPELQEEGERPMPSSQNKTVPSGHNQPGAVALDSPQDPVPVSSVSLIPPPPPKNAARMLALALAESAQQASTQSQKKPGDAHSDCTNYGETDIGIAIEKVHLSAGAPPDKLHLYTGVPENQIHFQSGAPVDQDLTRTPGDRNHLHSSTPGNRDQPHLHTGMPGDLHSGTKVDWNHSNFHTGTVGDKDHFPSHPGGPGDWEHTPLHTGALLGREPSTTDVPIDKPHLHTCISMDTYHIPAEKLHLPASTADDKLQPPPVAAREKTAMATMTYMTTIQTPATEMSHGTAGQHTAAEPDVIVTAAQRILMTNSLAPSQRQADHQPAMGQVPAVATIGSSSSNQVSDARVHPRPLYVYLYMQHLCVRIVGMEF</sequence>
<evidence type="ECO:0000256" key="1">
    <source>
        <dbReference type="ARBA" id="ARBA00022468"/>
    </source>
</evidence>
<feature type="compositionally biased region" description="Polar residues" evidence="2">
    <location>
        <begin position="144"/>
        <end position="159"/>
    </location>
</feature>
<dbReference type="GO" id="GO:0005654">
    <property type="term" value="C:nucleoplasm"/>
    <property type="evidence" value="ECO:0007669"/>
    <property type="project" value="TreeGrafter"/>
</dbReference>
<comment type="caution">
    <text evidence="3">The sequence shown here is derived from an EMBL/GenBank/DDBJ whole genome shotgun (WGS) entry which is preliminary data.</text>
</comment>
<dbReference type="EMBL" id="QXTE01006433">
    <property type="protein sequence ID" value="TFJ95450.1"/>
    <property type="molecule type" value="Genomic_DNA"/>
</dbReference>
<feature type="region of interest" description="Disordered" evidence="2">
    <location>
        <begin position="228"/>
        <end position="257"/>
    </location>
</feature>
<evidence type="ECO:0000313" key="3">
    <source>
        <dbReference type="EMBL" id="TFJ95450.1"/>
    </source>
</evidence>
<reference evidence="3 4" key="2">
    <citation type="submission" date="2019-04" db="EMBL/GenBank/DDBJ databases">
        <title>The genome sequence of big-headed turtle.</title>
        <authorList>
            <person name="Gong S."/>
        </authorList>
    </citation>
    <scope>NUCLEOTIDE SEQUENCE [LARGE SCALE GENOMIC DNA]</scope>
    <source>
        <strain evidence="3">DO16091913</strain>
        <tissue evidence="3">Muscle</tissue>
    </source>
</reference>
<protein>
    <submittedName>
        <fullName evidence="3">NADP-dependent oxidoreductase</fullName>
    </submittedName>
</protein>
<accession>A0A4D9DDS0</accession>
<feature type="compositionally biased region" description="Low complexity" evidence="2">
    <location>
        <begin position="341"/>
        <end position="357"/>
    </location>
</feature>
<keyword evidence="4" id="KW-1185">Reference proteome</keyword>
<dbReference type="PANTHER" id="PTHR15729">
    <property type="entry name" value="CDC42 GTPASE-ACTIVATING PROTEIN"/>
    <property type="match status" value="1"/>
</dbReference>
<organism evidence="3 4">
    <name type="scientific">Platysternon megacephalum</name>
    <name type="common">big-headed turtle</name>
    <dbReference type="NCBI Taxonomy" id="55544"/>
    <lineage>
        <taxon>Eukaryota</taxon>
        <taxon>Metazoa</taxon>
        <taxon>Chordata</taxon>
        <taxon>Craniata</taxon>
        <taxon>Vertebrata</taxon>
        <taxon>Euteleostomi</taxon>
        <taxon>Archelosauria</taxon>
        <taxon>Testudinata</taxon>
        <taxon>Testudines</taxon>
        <taxon>Cryptodira</taxon>
        <taxon>Durocryptodira</taxon>
        <taxon>Testudinoidea</taxon>
        <taxon>Platysternidae</taxon>
        <taxon>Platysternon</taxon>
    </lineage>
</organism>
<feature type="compositionally biased region" description="Low complexity" evidence="2">
    <location>
        <begin position="315"/>
        <end position="328"/>
    </location>
</feature>
<dbReference type="GO" id="GO:0001650">
    <property type="term" value="C:fibrillar center"/>
    <property type="evidence" value="ECO:0007669"/>
    <property type="project" value="TreeGrafter"/>
</dbReference>
<dbReference type="GO" id="GO:0005794">
    <property type="term" value="C:Golgi apparatus"/>
    <property type="evidence" value="ECO:0007669"/>
    <property type="project" value="TreeGrafter"/>
</dbReference>
<evidence type="ECO:0000313" key="4">
    <source>
        <dbReference type="Proteomes" id="UP000297703"/>
    </source>
</evidence>
<dbReference type="GO" id="GO:0005096">
    <property type="term" value="F:GTPase activator activity"/>
    <property type="evidence" value="ECO:0007669"/>
    <property type="project" value="UniProtKB-KW"/>
</dbReference>
<gene>
    <name evidence="3" type="ORF">DR999_PMT22985</name>
</gene>
<dbReference type="GO" id="GO:0015629">
    <property type="term" value="C:actin cytoskeleton"/>
    <property type="evidence" value="ECO:0007669"/>
    <property type="project" value="TreeGrafter"/>
</dbReference>
<name>A0A4D9DDS0_9SAUR</name>
<dbReference type="GO" id="GO:0007264">
    <property type="term" value="P:small GTPase-mediated signal transduction"/>
    <property type="evidence" value="ECO:0007669"/>
    <property type="project" value="TreeGrafter"/>
</dbReference>
<feature type="region of interest" description="Disordered" evidence="2">
    <location>
        <begin position="137"/>
        <end position="163"/>
    </location>
</feature>
<dbReference type="PANTHER" id="PTHR15729:SF13">
    <property type="entry name" value="RHO GTPASE-ACTIVATING PROTEIN 32"/>
    <property type="match status" value="1"/>
</dbReference>
<dbReference type="Proteomes" id="UP000297703">
    <property type="component" value="Unassembled WGS sequence"/>
</dbReference>
<evidence type="ECO:0000256" key="2">
    <source>
        <dbReference type="SAM" id="MobiDB-lite"/>
    </source>
</evidence>
<dbReference type="AlphaFoldDB" id="A0A4D9DDS0"/>
<reference evidence="3 4" key="1">
    <citation type="submission" date="2019-04" db="EMBL/GenBank/DDBJ databases">
        <title>Draft genome of the big-headed turtle Platysternon megacephalum.</title>
        <authorList>
            <person name="Gong S."/>
        </authorList>
    </citation>
    <scope>NUCLEOTIDE SEQUENCE [LARGE SCALE GENOMIC DNA]</scope>
    <source>
        <strain evidence="3">DO16091913</strain>
        <tissue evidence="3">Muscle</tissue>
    </source>
</reference>
<dbReference type="OrthoDB" id="79452at2759"/>
<feature type="region of interest" description="Disordered" evidence="2">
    <location>
        <begin position="411"/>
        <end position="454"/>
    </location>
</feature>
<keyword evidence="1" id="KW-0343">GTPase activation</keyword>
<dbReference type="STRING" id="55544.A0A4D9DDS0"/>
<dbReference type="InterPro" id="IPR051576">
    <property type="entry name" value="PX-Rho_GAP"/>
</dbReference>
<dbReference type="GO" id="GO:0005938">
    <property type="term" value="C:cell cortex"/>
    <property type="evidence" value="ECO:0007669"/>
    <property type="project" value="TreeGrafter"/>
</dbReference>
<feature type="compositionally biased region" description="Polar residues" evidence="2">
    <location>
        <begin position="295"/>
        <end position="307"/>
    </location>
</feature>
<feature type="compositionally biased region" description="Polar residues" evidence="2">
    <location>
        <begin position="238"/>
        <end position="256"/>
    </location>
</feature>